<reference evidence="5 6" key="1">
    <citation type="submission" date="2024-09" db="EMBL/GenBank/DDBJ databases">
        <authorList>
            <person name="Sun Q."/>
            <person name="Mori K."/>
        </authorList>
    </citation>
    <scope>NUCLEOTIDE SEQUENCE [LARGE SCALE GENOMIC DNA]</scope>
    <source>
        <strain evidence="5 6">JCM 11201</strain>
    </source>
</reference>
<evidence type="ECO:0000256" key="3">
    <source>
        <dbReference type="ARBA" id="ARBA00022839"/>
    </source>
</evidence>
<protein>
    <submittedName>
        <fullName evidence="5">Exonuclease</fullName>
    </submittedName>
</protein>
<dbReference type="InterPro" id="IPR013520">
    <property type="entry name" value="Ribonucl_H"/>
</dbReference>
<feature type="domain" description="Exonuclease" evidence="4">
    <location>
        <begin position="6"/>
        <end position="183"/>
    </location>
</feature>
<evidence type="ECO:0000259" key="4">
    <source>
        <dbReference type="SMART" id="SM00479"/>
    </source>
</evidence>
<dbReference type="NCBIfam" id="NF005226">
    <property type="entry name" value="PRK06722.1"/>
    <property type="match status" value="1"/>
</dbReference>
<dbReference type="InterPro" id="IPR047201">
    <property type="entry name" value="ERI-1_3'hExo-like"/>
</dbReference>
<accession>A0ABV5WL25</accession>
<name>A0ABV5WL25_9BACI</name>
<proteinExistence type="predicted"/>
<dbReference type="InterPro" id="IPR012337">
    <property type="entry name" value="RNaseH-like_sf"/>
</dbReference>
<keyword evidence="3 5" id="KW-0269">Exonuclease</keyword>
<dbReference type="InterPro" id="IPR036397">
    <property type="entry name" value="RNaseH_sf"/>
</dbReference>
<keyword evidence="2" id="KW-0378">Hydrolase</keyword>
<dbReference type="Pfam" id="PF00929">
    <property type="entry name" value="RNase_T"/>
    <property type="match status" value="1"/>
</dbReference>
<evidence type="ECO:0000313" key="6">
    <source>
        <dbReference type="Proteomes" id="UP001589609"/>
    </source>
</evidence>
<dbReference type="SUPFAM" id="SSF53098">
    <property type="entry name" value="Ribonuclease H-like"/>
    <property type="match status" value="1"/>
</dbReference>
<sequence length="286" mass="33345">MYKPEYYIVFDIERNFRPYQSDIPAEIVDIGAIKIEACTMNVVASFSSLVKPKSSLSRHTTKLTGITKQDIREAERFPQAIERFREFVGEEYMLVTWGKEDYSFLKEDCALHGVECPNLEKDRRFDLQKFVFHAYEELFPNQPSLKLAVEKLALQWEGEQHRAFDDAKNTTSIFLKVAMEKDLYGSYRRQSEPLLLEEGVLTDKGRKKLTRWVFKELKKGQHSSLTWGAFTKSRTWENALDQHDFDDTALQQLQGYFKTALRKAKQQLHALNALKKKSDGMDQKPI</sequence>
<evidence type="ECO:0000256" key="1">
    <source>
        <dbReference type="ARBA" id="ARBA00022722"/>
    </source>
</evidence>
<gene>
    <name evidence="5" type="ORF">ACFFMS_24135</name>
</gene>
<dbReference type="InterPro" id="IPR051274">
    <property type="entry name" value="3-5_Exoribonuclease"/>
</dbReference>
<comment type="caution">
    <text evidence="5">The sequence shown here is derived from an EMBL/GenBank/DDBJ whole genome shotgun (WGS) entry which is preliminary data.</text>
</comment>
<evidence type="ECO:0000313" key="5">
    <source>
        <dbReference type="EMBL" id="MFB9761339.1"/>
    </source>
</evidence>
<dbReference type="GO" id="GO:0004527">
    <property type="term" value="F:exonuclease activity"/>
    <property type="evidence" value="ECO:0007669"/>
    <property type="project" value="UniProtKB-KW"/>
</dbReference>
<keyword evidence="6" id="KW-1185">Reference proteome</keyword>
<dbReference type="RefSeq" id="WP_129726336.1">
    <property type="nucleotide sequence ID" value="NZ_JBHMAF010000193.1"/>
</dbReference>
<dbReference type="CDD" id="cd06133">
    <property type="entry name" value="ERI-1_3'hExo_like"/>
    <property type="match status" value="1"/>
</dbReference>
<organism evidence="5 6">
    <name type="scientific">Ectobacillus funiculus</name>
    <dbReference type="NCBI Taxonomy" id="137993"/>
    <lineage>
        <taxon>Bacteria</taxon>
        <taxon>Bacillati</taxon>
        <taxon>Bacillota</taxon>
        <taxon>Bacilli</taxon>
        <taxon>Bacillales</taxon>
        <taxon>Bacillaceae</taxon>
        <taxon>Ectobacillus</taxon>
    </lineage>
</organism>
<dbReference type="Proteomes" id="UP001589609">
    <property type="component" value="Unassembled WGS sequence"/>
</dbReference>
<evidence type="ECO:0000256" key="2">
    <source>
        <dbReference type="ARBA" id="ARBA00022801"/>
    </source>
</evidence>
<keyword evidence="1" id="KW-0540">Nuclease</keyword>
<dbReference type="PANTHER" id="PTHR23044:SF61">
    <property type="entry name" value="3'-5' EXORIBONUCLEASE 1-RELATED"/>
    <property type="match status" value="1"/>
</dbReference>
<dbReference type="Gene3D" id="3.30.420.10">
    <property type="entry name" value="Ribonuclease H-like superfamily/Ribonuclease H"/>
    <property type="match status" value="1"/>
</dbReference>
<dbReference type="PANTHER" id="PTHR23044">
    <property type="entry name" value="3'-5' EXONUCLEASE ERI1-RELATED"/>
    <property type="match status" value="1"/>
</dbReference>
<dbReference type="SMART" id="SM00479">
    <property type="entry name" value="EXOIII"/>
    <property type="match status" value="1"/>
</dbReference>
<dbReference type="EMBL" id="JBHMAF010000193">
    <property type="protein sequence ID" value="MFB9761339.1"/>
    <property type="molecule type" value="Genomic_DNA"/>
</dbReference>